<keyword evidence="2" id="KW-1185">Reference proteome</keyword>
<organism evidence="1 2">
    <name type="scientific">Thelonectria olida</name>
    <dbReference type="NCBI Taxonomy" id="1576542"/>
    <lineage>
        <taxon>Eukaryota</taxon>
        <taxon>Fungi</taxon>
        <taxon>Dikarya</taxon>
        <taxon>Ascomycota</taxon>
        <taxon>Pezizomycotina</taxon>
        <taxon>Sordariomycetes</taxon>
        <taxon>Hypocreomycetidae</taxon>
        <taxon>Hypocreales</taxon>
        <taxon>Nectriaceae</taxon>
        <taxon>Thelonectria</taxon>
    </lineage>
</organism>
<dbReference type="AlphaFoldDB" id="A0A9P9AU66"/>
<accession>A0A9P9AU66</accession>
<protein>
    <submittedName>
        <fullName evidence="1">Uncharacterized protein</fullName>
    </submittedName>
</protein>
<dbReference type="Proteomes" id="UP000777438">
    <property type="component" value="Unassembled WGS sequence"/>
</dbReference>
<proteinExistence type="predicted"/>
<sequence>MPWPCNHRWGSRRCGSMVDSVGAACTGCKVKISHVRRFFEGEETKPWPTCRTSNPQIWSQLINVFASRMTFTTRFRVFEAQTSIENAW</sequence>
<gene>
    <name evidence="1" type="ORF">B0T10DRAFT_483541</name>
</gene>
<comment type="caution">
    <text evidence="1">The sequence shown here is derived from an EMBL/GenBank/DDBJ whole genome shotgun (WGS) entry which is preliminary data.</text>
</comment>
<evidence type="ECO:0000313" key="1">
    <source>
        <dbReference type="EMBL" id="KAH6892290.1"/>
    </source>
</evidence>
<reference evidence="1 2" key="1">
    <citation type="journal article" date="2021" name="Nat. Commun.">
        <title>Genetic determinants of endophytism in the Arabidopsis root mycobiome.</title>
        <authorList>
            <person name="Mesny F."/>
            <person name="Miyauchi S."/>
            <person name="Thiergart T."/>
            <person name="Pickel B."/>
            <person name="Atanasova L."/>
            <person name="Karlsson M."/>
            <person name="Huettel B."/>
            <person name="Barry K.W."/>
            <person name="Haridas S."/>
            <person name="Chen C."/>
            <person name="Bauer D."/>
            <person name="Andreopoulos W."/>
            <person name="Pangilinan J."/>
            <person name="LaButti K."/>
            <person name="Riley R."/>
            <person name="Lipzen A."/>
            <person name="Clum A."/>
            <person name="Drula E."/>
            <person name="Henrissat B."/>
            <person name="Kohler A."/>
            <person name="Grigoriev I.V."/>
            <person name="Martin F.M."/>
            <person name="Hacquard S."/>
        </authorList>
    </citation>
    <scope>NUCLEOTIDE SEQUENCE [LARGE SCALE GENOMIC DNA]</scope>
    <source>
        <strain evidence="1 2">MPI-CAGE-CH-0241</strain>
    </source>
</reference>
<name>A0A9P9AU66_9HYPO</name>
<dbReference type="EMBL" id="JAGPYM010000007">
    <property type="protein sequence ID" value="KAH6892290.1"/>
    <property type="molecule type" value="Genomic_DNA"/>
</dbReference>
<evidence type="ECO:0000313" key="2">
    <source>
        <dbReference type="Proteomes" id="UP000777438"/>
    </source>
</evidence>